<sequence>MKRYVFFFLSALILMSFALIQNKKITLWMIGDSTMSVKQPKAFPETGWGMPFSTFFNKKVTVDNRAVNGRSTLSFITENRWKAVYDNLEAGDYVFIEFGHNDEKLNKPGVGTSIDQYKANLTKFVNEARLKKAIPVFLTPIARRNFIEGKLVDTHLGYPDAMRKVADSLNVPLIDMQKKSEKLLTSLGEEGSVKLFNHVAPGNENYPEGKKDDTHLSPEGAKQIAGLAAEGMRELNIDLASCLRKK</sequence>
<dbReference type="PANTHER" id="PTHR43695">
    <property type="entry name" value="PUTATIVE (AFU_ORTHOLOGUE AFUA_2G17250)-RELATED"/>
    <property type="match status" value="1"/>
</dbReference>
<dbReference type="EMBL" id="RXOC01000002">
    <property type="protein sequence ID" value="RXF71585.1"/>
    <property type="molecule type" value="Genomic_DNA"/>
</dbReference>
<comment type="caution">
    <text evidence="4">The sequence shown here is derived from an EMBL/GenBank/DDBJ whole genome shotgun (WGS) entry which is preliminary data.</text>
</comment>
<evidence type="ECO:0000256" key="1">
    <source>
        <dbReference type="ARBA" id="ARBA00008668"/>
    </source>
</evidence>
<dbReference type="Proteomes" id="UP000290848">
    <property type="component" value="Unassembled WGS sequence"/>
</dbReference>
<gene>
    <name evidence="4" type="ORF">EKH83_02545</name>
</gene>
<keyword evidence="2" id="KW-0378">Hydrolase</keyword>
<dbReference type="InterPro" id="IPR037459">
    <property type="entry name" value="RhgT-like"/>
</dbReference>
<dbReference type="RefSeq" id="WP_128767831.1">
    <property type="nucleotide sequence ID" value="NZ_RXOC01000002.1"/>
</dbReference>
<organism evidence="4 5">
    <name type="scientific">Arcticibacter tournemirensis</name>
    <dbReference type="NCBI Taxonomy" id="699437"/>
    <lineage>
        <taxon>Bacteria</taxon>
        <taxon>Pseudomonadati</taxon>
        <taxon>Bacteroidota</taxon>
        <taxon>Sphingobacteriia</taxon>
        <taxon>Sphingobacteriales</taxon>
        <taxon>Sphingobacteriaceae</taxon>
        <taxon>Arcticibacter</taxon>
    </lineage>
</organism>
<evidence type="ECO:0000256" key="2">
    <source>
        <dbReference type="ARBA" id="ARBA00022801"/>
    </source>
</evidence>
<reference evidence="4 5" key="1">
    <citation type="submission" date="2018-12" db="EMBL/GenBank/DDBJ databases">
        <title>The Draft Genome Sequence of the Soil Bacterium Pedobacter tournemirensis R1.</title>
        <authorList>
            <person name="He J."/>
        </authorList>
    </citation>
    <scope>NUCLEOTIDE SEQUENCE [LARGE SCALE GENOMIC DNA]</scope>
    <source>
        <strain evidence="4 5">R1</strain>
    </source>
</reference>
<protein>
    <submittedName>
        <fullName evidence="4">Rhamnogalacturonan acetylesterase</fullName>
    </submittedName>
</protein>
<dbReference type="GO" id="GO:0016788">
    <property type="term" value="F:hydrolase activity, acting on ester bonds"/>
    <property type="evidence" value="ECO:0007669"/>
    <property type="project" value="UniProtKB-ARBA"/>
</dbReference>
<evidence type="ECO:0000313" key="4">
    <source>
        <dbReference type="EMBL" id="RXF71585.1"/>
    </source>
</evidence>
<name>A0A4Q0ME88_9SPHI</name>
<evidence type="ECO:0000313" key="5">
    <source>
        <dbReference type="Proteomes" id="UP000290848"/>
    </source>
</evidence>
<comment type="similarity">
    <text evidence="1">Belongs to the 'GDSL' lipolytic enzyme family.</text>
</comment>
<dbReference type="CDD" id="cd01821">
    <property type="entry name" value="Rhamnogalacturan_acetylesterase_like"/>
    <property type="match status" value="1"/>
</dbReference>
<dbReference type="SUPFAM" id="SSF52266">
    <property type="entry name" value="SGNH hydrolase"/>
    <property type="match status" value="1"/>
</dbReference>
<proteinExistence type="inferred from homology"/>
<dbReference type="InterPro" id="IPR013830">
    <property type="entry name" value="SGNH_hydro"/>
</dbReference>
<accession>A0A4Q0ME88</accession>
<dbReference type="InterPro" id="IPR036514">
    <property type="entry name" value="SGNH_hydro_sf"/>
</dbReference>
<dbReference type="AlphaFoldDB" id="A0A4Q0ME88"/>
<evidence type="ECO:0000259" key="3">
    <source>
        <dbReference type="Pfam" id="PF13472"/>
    </source>
</evidence>
<dbReference type="PANTHER" id="PTHR43695:SF1">
    <property type="entry name" value="RHAMNOGALACTURONAN ACETYLESTERASE"/>
    <property type="match status" value="1"/>
</dbReference>
<feature type="domain" description="SGNH hydrolase-type esterase" evidence="3">
    <location>
        <begin position="30"/>
        <end position="222"/>
    </location>
</feature>
<dbReference type="Pfam" id="PF13472">
    <property type="entry name" value="Lipase_GDSL_2"/>
    <property type="match status" value="1"/>
</dbReference>
<dbReference type="Gene3D" id="3.40.50.1110">
    <property type="entry name" value="SGNH hydrolase"/>
    <property type="match status" value="1"/>
</dbReference>